<comment type="catalytic activity">
    <reaction evidence="8">
        <text>(2S)-2-[5-amino-1-(5-phospho-beta-D-ribosyl)imidazole-4-carboxamido]succinate = 5-amino-1-(5-phospho-beta-D-ribosyl)imidazole-4-carboxamide + fumarate</text>
        <dbReference type="Rhea" id="RHEA:23920"/>
        <dbReference type="ChEBI" id="CHEBI:29806"/>
        <dbReference type="ChEBI" id="CHEBI:58443"/>
        <dbReference type="ChEBI" id="CHEBI:58475"/>
        <dbReference type="EC" id="4.3.2.2"/>
    </reaction>
    <physiologicalReaction direction="left-to-right" evidence="8">
        <dbReference type="Rhea" id="RHEA:23921"/>
    </physiologicalReaction>
</comment>
<dbReference type="InterPro" id="IPR008948">
    <property type="entry name" value="L-Aspartase-like"/>
</dbReference>
<evidence type="ECO:0000256" key="10">
    <source>
        <dbReference type="ARBA" id="ARBA00049115"/>
    </source>
</evidence>
<evidence type="ECO:0000256" key="1">
    <source>
        <dbReference type="ARBA" id="ARBA00004706"/>
    </source>
</evidence>
<dbReference type="SMART" id="SM00998">
    <property type="entry name" value="ADSL_C"/>
    <property type="match status" value="1"/>
</dbReference>
<dbReference type="InterPro" id="IPR020557">
    <property type="entry name" value="Fumarate_lyase_CS"/>
</dbReference>
<dbReference type="Gene3D" id="1.10.40.30">
    <property type="entry name" value="Fumarase/aspartase (C-terminal domain)"/>
    <property type="match status" value="1"/>
</dbReference>
<dbReference type="CDD" id="cd01360">
    <property type="entry name" value="Adenylsuccinate_lyase_1"/>
    <property type="match status" value="1"/>
</dbReference>
<evidence type="ECO:0000313" key="14">
    <source>
        <dbReference type="EMBL" id="SCM73126.1"/>
    </source>
</evidence>
<comment type="pathway">
    <text evidence="2 12">Purine metabolism; AMP biosynthesis via de novo pathway; AMP from IMP: step 2/2.</text>
</comment>
<evidence type="ECO:0000256" key="12">
    <source>
        <dbReference type="RuleBase" id="RU361172"/>
    </source>
</evidence>
<dbReference type="Gene3D" id="1.20.200.10">
    <property type="entry name" value="Fumarase/aspartase (Central domain)"/>
    <property type="match status" value="1"/>
</dbReference>
<dbReference type="GO" id="GO:0006189">
    <property type="term" value="P:'de novo' IMP biosynthetic process"/>
    <property type="evidence" value="ECO:0007669"/>
    <property type="project" value="UniProtKB-UniPathway"/>
</dbReference>
<dbReference type="NCBIfam" id="TIGR00928">
    <property type="entry name" value="purB"/>
    <property type="match status" value="1"/>
</dbReference>
<comment type="similarity">
    <text evidence="3 12">Belongs to the lyase 1 family. Adenylosuccinate lyase subfamily.</text>
</comment>
<dbReference type="FunFam" id="1.10.40.30:FF:000007">
    <property type="entry name" value="Adenylosuccinate lyase"/>
    <property type="match status" value="1"/>
</dbReference>
<dbReference type="GO" id="GO:0005829">
    <property type="term" value="C:cytosol"/>
    <property type="evidence" value="ECO:0007669"/>
    <property type="project" value="TreeGrafter"/>
</dbReference>
<dbReference type="UniPathway" id="UPA00075">
    <property type="reaction ID" value="UER00336"/>
</dbReference>
<dbReference type="FunFam" id="1.20.200.10:FF:000008">
    <property type="entry name" value="Adenylosuccinate lyase"/>
    <property type="match status" value="1"/>
</dbReference>
<accession>A0A212L6G0</accession>
<name>A0A212L6G0_9BACT</name>
<evidence type="ECO:0000256" key="3">
    <source>
        <dbReference type="ARBA" id="ARBA00008273"/>
    </source>
</evidence>
<comment type="pathway">
    <text evidence="1 12">Purine metabolism; IMP biosynthesis via de novo pathway; 5-amino-1-(5-phospho-D-ribosyl)imidazole-4-carboxamide from 5-amino-1-(5-phospho-D-ribosyl)imidazole-4-carboxylate: step 2/2.</text>
</comment>
<dbReference type="Pfam" id="PF10397">
    <property type="entry name" value="ADSL_C"/>
    <property type="match status" value="1"/>
</dbReference>
<evidence type="ECO:0000259" key="13">
    <source>
        <dbReference type="SMART" id="SM00998"/>
    </source>
</evidence>
<evidence type="ECO:0000256" key="6">
    <source>
        <dbReference type="ARBA" id="ARBA00022755"/>
    </source>
</evidence>
<protein>
    <recommendedName>
        <fullName evidence="5 11">Adenylosuccinate lyase</fullName>
        <shortName evidence="12">ASL</shortName>
        <ecNumber evidence="4 11">4.3.2.2</ecNumber>
    </recommendedName>
    <alternativeName>
        <fullName evidence="9 12">Adenylosuccinase</fullName>
    </alternativeName>
</protein>
<dbReference type="SUPFAM" id="SSF48557">
    <property type="entry name" value="L-aspartase-like"/>
    <property type="match status" value="1"/>
</dbReference>
<dbReference type="EC" id="4.3.2.2" evidence="4 11"/>
<evidence type="ECO:0000256" key="4">
    <source>
        <dbReference type="ARBA" id="ARBA00012339"/>
    </source>
</evidence>
<dbReference type="AlphaFoldDB" id="A0A212L6G0"/>
<evidence type="ECO:0000256" key="2">
    <source>
        <dbReference type="ARBA" id="ARBA00004734"/>
    </source>
</evidence>
<dbReference type="PRINTS" id="PR00149">
    <property type="entry name" value="FUMRATELYASE"/>
</dbReference>
<dbReference type="PANTHER" id="PTHR43172">
    <property type="entry name" value="ADENYLOSUCCINATE LYASE"/>
    <property type="match status" value="1"/>
</dbReference>
<dbReference type="Gene3D" id="1.10.275.10">
    <property type="entry name" value="Fumarase/aspartase (N-terminal domain)"/>
    <property type="match status" value="1"/>
</dbReference>
<dbReference type="UniPathway" id="UPA00074">
    <property type="reaction ID" value="UER00132"/>
</dbReference>
<evidence type="ECO:0000256" key="8">
    <source>
        <dbReference type="ARBA" id="ARBA00024477"/>
    </source>
</evidence>
<dbReference type="PANTHER" id="PTHR43172:SF1">
    <property type="entry name" value="ADENYLOSUCCINATE LYASE"/>
    <property type="match status" value="1"/>
</dbReference>
<dbReference type="InterPro" id="IPR024083">
    <property type="entry name" value="Fumarase/histidase_N"/>
</dbReference>
<proteinExistence type="inferred from homology"/>
<gene>
    <name evidence="14" type="primary">purB</name>
    <name evidence="14" type="ORF">KL86DES1_21052</name>
</gene>
<keyword evidence="7 12" id="KW-0456">Lyase</keyword>
<dbReference type="PROSITE" id="PS00163">
    <property type="entry name" value="FUMARATE_LYASES"/>
    <property type="match status" value="1"/>
</dbReference>
<evidence type="ECO:0000256" key="5">
    <source>
        <dbReference type="ARBA" id="ARBA00017058"/>
    </source>
</evidence>
<evidence type="ECO:0000256" key="11">
    <source>
        <dbReference type="NCBIfam" id="TIGR00928"/>
    </source>
</evidence>
<dbReference type="InterPro" id="IPR000362">
    <property type="entry name" value="Fumarate_lyase_fam"/>
</dbReference>
<feature type="domain" description="Adenylosuccinate lyase C-terminal" evidence="13">
    <location>
        <begin position="349"/>
        <end position="429"/>
    </location>
</feature>
<sequence length="436" mass="49099">MIERYSRPEMSNIWTLQNRYQAWLDVEVAVCRAWSEMGRIPVEAVENISAKASIDVDRILEIEEVTRHDVIAFLTSLEEKVGPDARYIHLGCTSSDIVDTANALLLVQAGELILKDIRALLQSIETLARRHKGQLCMGRTHGIHAEPTSFGLKMAGFYAEFSRHLERVQAGLESVRVGKISGAVGTYAFLSPELEQRALTHLGLGVDPHSTQIIQRDRYAHFFTSLAILGGGIERLCVELRHLQRTEVLEVEEGFAKGQKGSSAMPHKKNPISAENMTGLSRLLRSNALASLENQALWHERDISHSSVERVIMPDSTILADYILTRLTRLLDGLVVKPERMLENMDRSFGLYFSQRVLTALIATGMPRQQAYEAVQRLAMQSWETRVAFPDLVRADADMRTRLGEAALDELFDPSYYLQHEDEIFARVFDSKPVLS</sequence>
<evidence type="ECO:0000256" key="9">
    <source>
        <dbReference type="ARBA" id="ARBA00030717"/>
    </source>
</evidence>
<dbReference type="GO" id="GO:0044208">
    <property type="term" value="P:'de novo' AMP biosynthetic process"/>
    <property type="evidence" value="ECO:0007669"/>
    <property type="project" value="UniProtKB-UniPathway"/>
</dbReference>
<dbReference type="InterPro" id="IPR004769">
    <property type="entry name" value="Pur_lyase"/>
</dbReference>
<dbReference type="EMBL" id="FMJC01000002">
    <property type="protein sequence ID" value="SCM73126.1"/>
    <property type="molecule type" value="Genomic_DNA"/>
</dbReference>
<dbReference type="GO" id="GO:0004018">
    <property type="term" value="F:N6-(1,2-dicarboxyethyl)AMP AMP-lyase (fumarate-forming) activity"/>
    <property type="evidence" value="ECO:0007669"/>
    <property type="project" value="UniProtKB-UniRule"/>
</dbReference>
<organism evidence="14">
    <name type="scientific">uncultured Desulfovibrio sp</name>
    <dbReference type="NCBI Taxonomy" id="167968"/>
    <lineage>
        <taxon>Bacteria</taxon>
        <taxon>Pseudomonadati</taxon>
        <taxon>Thermodesulfobacteriota</taxon>
        <taxon>Desulfovibrionia</taxon>
        <taxon>Desulfovibrionales</taxon>
        <taxon>Desulfovibrionaceae</taxon>
        <taxon>Desulfovibrio</taxon>
        <taxon>environmental samples</taxon>
    </lineage>
</organism>
<dbReference type="RefSeq" id="WP_179980514.1">
    <property type="nucleotide sequence ID" value="NZ_LT608333.1"/>
</dbReference>
<dbReference type="Pfam" id="PF00206">
    <property type="entry name" value="Lyase_1"/>
    <property type="match status" value="1"/>
</dbReference>
<comment type="catalytic activity">
    <reaction evidence="10">
        <text>N(6)-(1,2-dicarboxyethyl)-AMP = fumarate + AMP</text>
        <dbReference type="Rhea" id="RHEA:16853"/>
        <dbReference type="ChEBI" id="CHEBI:29806"/>
        <dbReference type="ChEBI" id="CHEBI:57567"/>
        <dbReference type="ChEBI" id="CHEBI:456215"/>
        <dbReference type="EC" id="4.3.2.2"/>
    </reaction>
    <physiologicalReaction direction="left-to-right" evidence="10">
        <dbReference type="Rhea" id="RHEA:16854"/>
    </physiologicalReaction>
</comment>
<dbReference type="InterPro" id="IPR022761">
    <property type="entry name" value="Fumarate_lyase_N"/>
</dbReference>
<dbReference type="GO" id="GO:0070626">
    <property type="term" value="F:(S)-2-(5-amino-1-(5-phospho-D-ribosyl)imidazole-4-carboxamido) succinate lyase (fumarate-forming) activity"/>
    <property type="evidence" value="ECO:0007669"/>
    <property type="project" value="TreeGrafter"/>
</dbReference>
<dbReference type="InterPro" id="IPR019468">
    <property type="entry name" value="AdenyloSucc_lyase_C"/>
</dbReference>
<dbReference type="PRINTS" id="PR00145">
    <property type="entry name" value="ARGSUCLYASE"/>
</dbReference>
<dbReference type="FunFam" id="1.10.275.10:FF:000006">
    <property type="entry name" value="Adenylosuccinate lyase"/>
    <property type="match status" value="1"/>
</dbReference>
<evidence type="ECO:0000256" key="7">
    <source>
        <dbReference type="ARBA" id="ARBA00023239"/>
    </source>
</evidence>
<reference evidence="14" key="1">
    <citation type="submission" date="2016-08" db="EMBL/GenBank/DDBJ databases">
        <authorList>
            <person name="Seilhamer J.J."/>
        </authorList>
    </citation>
    <scope>NUCLEOTIDE SEQUENCE</scope>
    <source>
        <strain evidence="14">86-1</strain>
    </source>
</reference>
<keyword evidence="6 12" id="KW-0658">Purine biosynthesis</keyword>